<feature type="compositionally biased region" description="Acidic residues" evidence="17">
    <location>
        <begin position="62"/>
        <end position="72"/>
    </location>
</feature>
<protein>
    <recommendedName>
        <fullName evidence="14">GTPase-activating protein GYP5</fullName>
    </recommendedName>
    <alternativeName>
        <fullName evidence="15">CENP-C homolog</fullName>
    </alternativeName>
</protein>
<dbReference type="InterPro" id="IPR000195">
    <property type="entry name" value="Rab-GAP-TBC_dom"/>
</dbReference>
<feature type="region of interest" description="Disordered" evidence="17">
    <location>
        <begin position="669"/>
        <end position="734"/>
    </location>
</feature>
<dbReference type="GO" id="GO:0000779">
    <property type="term" value="C:condensed chromosome, centromeric region"/>
    <property type="evidence" value="ECO:0007669"/>
    <property type="project" value="UniProtKB-ARBA"/>
</dbReference>
<evidence type="ECO:0000256" key="1">
    <source>
        <dbReference type="ARBA" id="ARBA00004123"/>
    </source>
</evidence>
<keyword evidence="5" id="KW-0343">GTPase activation</keyword>
<keyword evidence="6" id="KW-0963">Cytoplasm</keyword>
<gene>
    <name evidence="19" type="ORF">BN1708_000290</name>
</gene>
<feature type="compositionally biased region" description="Basic and acidic residues" evidence="17">
    <location>
        <begin position="1292"/>
        <end position="1302"/>
    </location>
</feature>
<dbReference type="InterPro" id="IPR050302">
    <property type="entry name" value="Rab_GAP_TBC_domain"/>
</dbReference>
<keyword evidence="9 16" id="KW-0175">Coiled coil</keyword>
<feature type="compositionally biased region" description="Basic and acidic residues" evidence="17">
    <location>
        <begin position="1148"/>
        <end position="1163"/>
    </location>
</feature>
<dbReference type="GO" id="GO:0019237">
    <property type="term" value="F:centromeric DNA binding"/>
    <property type="evidence" value="ECO:0007669"/>
    <property type="project" value="UniProtKB-ARBA"/>
</dbReference>
<feature type="compositionally biased region" description="Basic and acidic residues" evidence="17">
    <location>
        <begin position="1403"/>
        <end position="1422"/>
    </location>
</feature>
<dbReference type="Pfam" id="PF23436">
    <property type="entry name" value="RabGap-TBC_2"/>
    <property type="match status" value="1"/>
</dbReference>
<evidence type="ECO:0000256" key="8">
    <source>
        <dbReference type="ARBA" id="ARBA00022927"/>
    </source>
</evidence>
<comment type="similarity">
    <text evidence="13">Belongs to the GYP5 family.</text>
</comment>
<feature type="compositionally biased region" description="Polar residues" evidence="17">
    <location>
        <begin position="1353"/>
        <end position="1365"/>
    </location>
</feature>
<evidence type="ECO:0000256" key="17">
    <source>
        <dbReference type="SAM" id="MobiDB-lite"/>
    </source>
</evidence>
<feature type="region of interest" description="Disordered" evidence="17">
    <location>
        <begin position="487"/>
        <end position="529"/>
    </location>
</feature>
<feature type="compositionally biased region" description="Acidic residues" evidence="17">
    <location>
        <begin position="192"/>
        <end position="206"/>
    </location>
</feature>
<dbReference type="GO" id="GO:0005096">
    <property type="term" value="F:GTPase activator activity"/>
    <property type="evidence" value="ECO:0007669"/>
    <property type="project" value="UniProtKB-KW"/>
</dbReference>
<feature type="region of interest" description="Disordered" evidence="17">
    <location>
        <begin position="1073"/>
        <end position="1422"/>
    </location>
</feature>
<evidence type="ECO:0000256" key="12">
    <source>
        <dbReference type="ARBA" id="ARBA00057947"/>
    </source>
</evidence>
<dbReference type="PROSITE" id="PS50086">
    <property type="entry name" value="TBC_RABGAP"/>
    <property type="match status" value="1"/>
</dbReference>
<comment type="subcellular location">
    <subcellularLocation>
        <location evidence="2">Cytoplasm</location>
    </subcellularLocation>
    <subcellularLocation>
        <location evidence="1">Nucleus</location>
    </subcellularLocation>
</comment>
<feature type="compositionally biased region" description="Polar residues" evidence="17">
    <location>
        <begin position="1374"/>
        <end position="1395"/>
    </location>
</feature>
<dbReference type="PANTHER" id="PTHR47219">
    <property type="entry name" value="RAB GTPASE-ACTIVATING PROTEIN 1-LIKE"/>
    <property type="match status" value="1"/>
</dbReference>
<dbReference type="FunFam" id="1.10.472.80:FF:000044">
    <property type="entry name" value="GTPase-activating protein GYP5"/>
    <property type="match status" value="1"/>
</dbReference>
<feature type="compositionally biased region" description="Polar residues" evidence="17">
    <location>
        <begin position="687"/>
        <end position="725"/>
    </location>
</feature>
<dbReference type="GO" id="GO:0015031">
    <property type="term" value="P:protein transport"/>
    <property type="evidence" value="ECO:0007669"/>
    <property type="project" value="UniProtKB-KW"/>
</dbReference>
<feature type="compositionally biased region" description="Basic and acidic residues" evidence="17">
    <location>
        <begin position="840"/>
        <end position="850"/>
    </location>
</feature>
<feature type="compositionally biased region" description="Low complexity" evidence="17">
    <location>
        <begin position="277"/>
        <end position="288"/>
    </location>
</feature>
<keyword evidence="4" id="KW-0813">Transport</keyword>
<keyword evidence="10" id="KW-0238">DNA-binding</keyword>
<evidence type="ECO:0000256" key="2">
    <source>
        <dbReference type="ARBA" id="ARBA00004496"/>
    </source>
</evidence>
<keyword evidence="7" id="KW-0931">ER-Golgi transport</keyword>
<evidence type="ECO:0000259" key="18">
    <source>
        <dbReference type="PROSITE" id="PS50086"/>
    </source>
</evidence>
<evidence type="ECO:0000256" key="5">
    <source>
        <dbReference type="ARBA" id="ARBA00022468"/>
    </source>
</evidence>
<feature type="coiled-coil region" evidence="16">
    <location>
        <begin position="1913"/>
        <end position="2032"/>
    </location>
</feature>
<evidence type="ECO:0000256" key="10">
    <source>
        <dbReference type="ARBA" id="ARBA00023125"/>
    </source>
</evidence>
<feature type="compositionally biased region" description="Polar residues" evidence="17">
    <location>
        <begin position="95"/>
        <end position="104"/>
    </location>
</feature>
<evidence type="ECO:0000256" key="11">
    <source>
        <dbReference type="ARBA" id="ARBA00023242"/>
    </source>
</evidence>
<comment type="function">
    <text evidence="12">Component of the kinetochore, a multiprotein complex that assembles on centromeric DNA and attaches chromosomes to spindle microtubules, mediating chromosome segregation and sister chromatid segregation during meiosis and mitosis. Component of the inner kinetochore constitutive centromere-associated network (CCAN), which serves as a structural platform for outer kinetochore assembly.</text>
</comment>
<dbReference type="FunFam" id="2.60.120.10:FF:000033">
    <property type="entry name" value="Centromere protein C 1"/>
    <property type="match status" value="1"/>
</dbReference>
<evidence type="ECO:0000313" key="20">
    <source>
        <dbReference type="Proteomes" id="UP000044602"/>
    </source>
</evidence>
<evidence type="ECO:0000256" key="16">
    <source>
        <dbReference type="SAM" id="Coils"/>
    </source>
</evidence>
<dbReference type="SUPFAM" id="SSF51182">
    <property type="entry name" value="RmlC-like cupins"/>
    <property type="match status" value="1"/>
</dbReference>
<evidence type="ECO:0000256" key="15">
    <source>
        <dbReference type="ARBA" id="ARBA00075033"/>
    </source>
</evidence>
<feature type="compositionally biased region" description="Basic residues" evidence="17">
    <location>
        <begin position="494"/>
        <end position="510"/>
    </location>
</feature>
<feature type="region of interest" description="Disordered" evidence="17">
    <location>
        <begin position="1574"/>
        <end position="1628"/>
    </location>
</feature>
<feature type="compositionally biased region" description="Polar residues" evidence="17">
    <location>
        <begin position="1583"/>
        <end position="1621"/>
    </location>
</feature>
<dbReference type="SUPFAM" id="SSF47923">
    <property type="entry name" value="Ypt/Rab-GAP domain of gyp1p"/>
    <property type="match status" value="2"/>
</dbReference>
<dbReference type="STRING" id="100787.A0A0G4KD82"/>
<dbReference type="GO" id="GO:0005634">
    <property type="term" value="C:nucleus"/>
    <property type="evidence" value="ECO:0007669"/>
    <property type="project" value="UniProtKB-SubCell"/>
</dbReference>
<dbReference type="EMBL" id="CVQH01000001">
    <property type="protein sequence ID" value="CRJ80538.1"/>
    <property type="molecule type" value="Genomic_DNA"/>
</dbReference>
<feature type="domain" description="Rab-GAP TBC" evidence="18">
    <location>
        <begin position="1543"/>
        <end position="1805"/>
    </location>
</feature>
<feature type="compositionally biased region" description="Basic and acidic residues" evidence="17">
    <location>
        <begin position="931"/>
        <end position="941"/>
    </location>
</feature>
<feature type="compositionally biased region" description="Basic and acidic residues" evidence="17">
    <location>
        <begin position="1042"/>
        <end position="1060"/>
    </location>
</feature>
<dbReference type="InterPro" id="IPR017956">
    <property type="entry name" value="AT_hook_DNA-bd_motif"/>
</dbReference>
<dbReference type="InterPro" id="IPR035969">
    <property type="entry name" value="Rab-GAP_TBC_sf"/>
</dbReference>
<name>A0A0G4KD82_VERLO</name>
<organism evidence="19 20">
    <name type="scientific">Verticillium longisporum</name>
    <name type="common">Verticillium dahliae var. longisporum</name>
    <dbReference type="NCBI Taxonomy" id="100787"/>
    <lineage>
        <taxon>Eukaryota</taxon>
        <taxon>Fungi</taxon>
        <taxon>Dikarya</taxon>
        <taxon>Ascomycota</taxon>
        <taxon>Pezizomycotina</taxon>
        <taxon>Sordariomycetes</taxon>
        <taxon>Hypocreomycetidae</taxon>
        <taxon>Glomerellales</taxon>
        <taxon>Plectosphaerellaceae</taxon>
        <taxon>Verticillium</taxon>
    </lineage>
</organism>
<feature type="compositionally biased region" description="Pro residues" evidence="17">
    <location>
        <begin position="1116"/>
        <end position="1127"/>
    </location>
</feature>
<dbReference type="GO" id="GO:0016192">
    <property type="term" value="P:vesicle-mediated transport"/>
    <property type="evidence" value="ECO:0007669"/>
    <property type="project" value="UniProtKB-KW"/>
</dbReference>
<feature type="compositionally biased region" description="Polar residues" evidence="17">
    <location>
        <begin position="816"/>
        <end position="827"/>
    </location>
</feature>
<dbReference type="Pfam" id="PF11699">
    <property type="entry name" value="CENP-C_C"/>
    <property type="match status" value="1"/>
</dbReference>
<dbReference type="Proteomes" id="UP000044602">
    <property type="component" value="Unassembled WGS sequence"/>
</dbReference>
<dbReference type="SMART" id="SM00164">
    <property type="entry name" value="TBC"/>
    <property type="match status" value="1"/>
</dbReference>
<proteinExistence type="inferred from homology"/>
<dbReference type="InterPro" id="IPR011051">
    <property type="entry name" value="RmlC_Cupin_sf"/>
</dbReference>
<dbReference type="InterPro" id="IPR028929">
    <property type="entry name" value="Mif2_N"/>
</dbReference>
<feature type="compositionally biased region" description="Polar residues" evidence="17">
    <location>
        <begin position="1304"/>
        <end position="1316"/>
    </location>
</feature>
<feature type="compositionally biased region" description="Pro residues" evidence="17">
    <location>
        <begin position="1477"/>
        <end position="1488"/>
    </location>
</feature>
<feature type="compositionally biased region" description="Polar residues" evidence="17">
    <location>
        <begin position="945"/>
        <end position="955"/>
    </location>
</feature>
<feature type="compositionally biased region" description="Basic and acidic residues" evidence="17">
    <location>
        <begin position="669"/>
        <end position="686"/>
    </location>
</feature>
<evidence type="ECO:0000256" key="9">
    <source>
        <dbReference type="ARBA" id="ARBA00023054"/>
    </source>
</evidence>
<dbReference type="SMART" id="SM00384">
    <property type="entry name" value="AT_hook"/>
    <property type="match status" value="3"/>
</dbReference>
<feature type="region of interest" description="Disordered" evidence="17">
    <location>
        <begin position="1"/>
        <end position="424"/>
    </location>
</feature>
<dbReference type="Gene3D" id="1.10.8.270">
    <property type="entry name" value="putative rabgap domain of human tbc1 domain family member 14 like domains"/>
    <property type="match status" value="1"/>
</dbReference>
<feature type="compositionally biased region" description="Polar residues" evidence="17">
    <location>
        <begin position="1013"/>
        <end position="1034"/>
    </location>
</feature>
<evidence type="ECO:0000313" key="19">
    <source>
        <dbReference type="EMBL" id="CRJ80538.1"/>
    </source>
</evidence>
<dbReference type="InterPro" id="IPR025974">
    <property type="entry name" value="Mif2/CENP-C_cupin"/>
</dbReference>
<feature type="compositionally biased region" description="Basic and acidic residues" evidence="17">
    <location>
        <begin position="1201"/>
        <end position="1211"/>
    </location>
</feature>
<feature type="compositionally biased region" description="Polar residues" evidence="17">
    <location>
        <begin position="992"/>
        <end position="1004"/>
    </location>
</feature>
<dbReference type="GO" id="GO:0031267">
    <property type="term" value="F:small GTPase binding"/>
    <property type="evidence" value="ECO:0007669"/>
    <property type="project" value="TreeGrafter"/>
</dbReference>
<dbReference type="Gene3D" id="2.60.120.10">
    <property type="entry name" value="Jelly Rolls"/>
    <property type="match status" value="1"/>
</dbReference>
<feature type="compositionally biased region" description="Low complexity" evidence="17">
    <location>
        <begin position="1326"/>
        <end position="1343"/>
    </location>
</feature>
<dbReference type="Gene3D" id="1.10.472.80">
    <property type="entry name" value="Ypt/Rab-GAP domain of gyp1p, domain 3"/>
    <property type="match status" value="1"/>
</dbReference>
<feature type="compositionally biased region" description="Basic and acidic residues" evidence="17">
    <location>
        <begin position="1227"/>
        <end position="1249"/>
    </location>
</feature>
<accession>A0A0G4KD82</accession>
<comment type="similarity">
    <text evidence="3">Belongs to the CENP-C/MIF2 family.</text>
</comment>
<keyword evidence="11" id="KW-0539">Nucleus</keyword>
<dbReference type="CDD" id="cd06993">
    <property type="entry name" value="cupin_CENP-C_C"/>
    <property type="match status" value="1"/>
</dbReference>
<evidence type="ECO:0000256" key="7">
    <source>
        <dbReference type="ARBA" id="ARBA00022892"/>
    </source>
</evidence>
<dbReference type="GO" id="GO:0005737">
    <property type="term" value="C:cytoplasm"/>
    <property type="evidence" value="ECO:0007669"/>
    <property type="project" value="UniProtKB-SubCell"/>
</dbReference>
<evidence type="ECO:0000256" key="14">
    <source>
        <dbReference type="ARBA" id="ARBA00072088"/>
    </source>
</evidence>
<reference evidence="19 20" key="1">
    <citation type="submission" date="2015-05" db="EMBL/GenBank/DDBJ databases">
        <authorList>
            <person name="Wang D.B."/>
            <person name="Wang M."/>
        </authorList>
    </citation>
    <scope>NUCLEOTIDE SEQUENCE [LARGE SCALE GENOMIC DNA]</scope>
    <source>
        <strain evidence="19">VL1</strain>
    </source>
</reference>
<keyword evidence="20" id="KW-1185">Reference proteome</keyword>
<dbReference type="PANTHER" id="PTHR47219:SF9">
    <property type="entry name" value="GTPASE ACTIVATING PROTEIN AND CENTROSOME-ASSOCIATED, ISOFORM B"/>
    <property type="match status" value="1"/>
</dbReference>
<feature type="compositionally biased region" description="Acidic residues" evidence="17">
    <location>
        <begin position="514"/>
        <end position="524"/>
    </location>
</feature>
<feature type="region of interest" description="Disordered" evidence="17">
    <location>
        <begin position="1466"/>
        <end position="1507"/>
    </location>
</feature>
<dbReference type="InterPro" id="IPR014710">
    <property type="entry name" value="RmlC-like_jellyroll"/>
</dbReference>
<dbReference type="Pfam" id="PF15624">
    <property type="entry name" value="Mif2_N"/>
    <property type="match status" value="1"/>
</dbReference>
<evidence type="ECO:0000256" key="3">
    <source>
        <dbReference type="ARBA" id="ARBA00010291"/>
    </source>
</evidence>
<sequence>MPPVRSNARRTTAQADDYREFGVVGRKTGVGLPDTGERDEHGLAPVEGLFSSPEKDNGTSSDDGEQEMDLESEAGPGPLSMMKGIPRLLPRGTSPRKSNIQSPAMRNPHMGRSSSPVRGSIVDSDPPVSSTVARKLDYGGSQNSARRANGVNGRLDSADEEDEEEAASSPRIDSPLLNGGDDSLAMVGGDDVHEDEPEEEAQEEVESPGPSPTPALPKRRGRPPRSAAKAKVVEPVKAKSTAPLNGKAREEHRAIELPAIEGATDESEDDEPIVRGKAAQTKAAQAKAKQTKAKQKKGTEPSSSQTSKRRRSGRGSLIGDVTDLVESAVEHEPADAPSPKRQRTEAKPGRSAGRPSKNKNKAKEPEPARKTAPPKPTRSAKVDAPEARSAAKKRGRPRKSDVGEDSIMGRVQKGPPLPKARGLVSLKREASDAIHLTRSGRQSYRPLAYWRNEHVVQDEEAWDDVLGTKRQHSRFVLPSVKEVVRVEEEEVAPKRKPGRPGKKGRPSKAKRQVDDEEEDPEPWELENGRVEGETVVWDPDYELNPPAPDEAVAFEQNELAIASSAIQTREIRDATFRFAKLLSLQFFGAGVVDLPPGTEKKPKNSRKNQMTFFVHYGKVLVTVNETQFRISAGGFWNVPRGNYYNILNDYDQPARLFFAQGNEVMVTEPEPRANRADESSYADQDRNSNGTSISSASNGNLSIQNDAVNSSASSVHSDQSGSNPVGSPALEKSAEAVQKAQAAVAEKKKRSKEDAVMLQKLEKTIRRDLGARTSYSKHAASAGLQEGLFGVCKAYALFDEGDTFEDAVDSTIDTSEVRSLTKRTLSSPKHETASEPTESTPDKKAPKEDEIAPAARPPSPPLDSDDETKESTNKIKIDVDIDVPDKVESVASSPKSPKSSKSHRFSNTSNLDNISLEDDAVTSSPPPPRPVPKDSPKKEAAPRSISLSNITSSLPSMPWSPPADQSPSKSPLAPPTASLQQLPPNPGPPTRKLTSPFSWLSRNSTSKEKDTTKQSPPATSPRRNTASSIATMASNPEMMLSRLDEEREGHDAESGRNSLRDRFKLLRMREEAGIPPSAVAGDDEKAAGAAASISKSNVLGISVPGHDGEAGETIPDQPPKSPMPTSPNPALAPGTASGVNAASPPAAMERRPSTPGHSDKENDTFEDAVDSTIDTPEVRSLTKRTLSSPKHETASESTESTPDKNAPKTDEIAQAARPPSPPLDSDDEKKESTNKTKVDVEIDVPDKVESVASSPKSPKSPKSHRLSNTSNLDNISLEDDAVPSSPPPPRPVPKDSPKKETAPRSISLSNITSSLPSMPWSPPADQSPSKSPLAPPAASLQQLPPHPGPPTRKLTSPFSWLSRNSTSKEKDTTKQSPPATSPRRNTASSIATMASNPEMMLSRLDEEREGHDAESGRNSLKDRFKLLRMREEAGISPSAVAGDDEKAAGAAASISKGNALGISVPGHDGEAGEAIPDQPPKSPMPTSPNPALAPGTASGVNAGPSDMSDAQVDWDLWQSVVYEGPAVVARTSADELNRAIATGIPSAIRGVIWQVLAQSNNVELEAMYRSLKARGTEKDQDRNSNGTSISSASNGNLGIQNDAVNSSASSVHSDQSGTNPVGSPALEKSAEAVQKAQAAVAEKKKRSKEDAVMLQKLEKTIRRDLGARTSYSKHAASAGLQEGLFGVCKAYALFDEGVGYAQGMNFLVMPLLFNMPEEEAFCLLVRLMNHYHLRDLFIQDMPGLHMRLYQFERLLEDFEPALYCHLHRKGISSHLYATQWFLTLFAYRFPLQLVLRIYDLILSEGLSAILRFGIVLMQKNASTLLAMSDMSQLTTHLKDKVFDVYIDKDPSAGSILDNGFFGSSSSSIDKEVYRADQLVRDACEVKITPETLKAYTLEWEEKTKAEKEREAELETLRASNAKYAISLRKLEERVEAYDREQAALATELVHTKVENEELKDENETYKGQVRELRNVIEKQPEELETAWQAERDDLMKRNAKVHEENQRLEKEMSELEEELVQTKMQYAEINASHETLARKWTDLKRQFA</sequence>
<feature type="compositionally biased region" description="Basic and acidic residues" evidence="17">
    <location>
        <begin position="869"/>
        <end position="888"/>
    </location>
</feature>
<evidence type="ECO:0000256" key="6">
    <source>
        <dbReference type="ARBA" id="ARBA00022490"/>
    </source>
</evidence>
<keyword evidence="8" id="KW-0653">Protein transport</keyword>
<evidence type="ECO:0000256" key="13">
    <source>
        <dbReference type="ARBA" id="ARBA00061661"/>
    </source>
</evidence>
<feature type="region of interest" description="Disordered" evidence="17">
    <location>
        <begin position="816"/>
        <end position="1060"/>
    </location>
</feature>
<evidence type="ECO:0000256" key="4">
    <source>
        <dbReference type="ARBA" id="ARBA00022448"/>
    </source>
</evidence>